<feature type="transmembrane region" description="Helical" evidence="6">
    <location>
        <begin position="7"/>
        <end position="24"/>
    </location>
</feature>
<evidence type="ECO:0000256" key="2">
    <source>
        <dbReference type="ARBA" id="ARBA00009399"/>
    </source>
</evidence>
<comment type="subcellular location">
    <subcellularLocation>
        <location evidence="1">Membrane</location>
        <topology evidence="1">Multi-pass membrane protein</topology>
    </subcellularLocation>
</comment>
<dbReference type="PANTHER" id="PTHR38459">
    <property type="entry name" value="PROPHAGE BACTOPRENOL-LINKED GLUCOSE TRANSLOCASE HOMOLOG"/>
    <property type="match status" value="1"/>
</dbReference>
<keyword evidence="5 6" id="KW-0472">Membrane</keyword>
<feature type="transmembrane region" description="Helical" evidence="6">
    <location>
        <begin position="36"/>
        <end position="57"/>
    </location>
</feature>
<sequence length="197" mass="21664">MMLKKDLVNSGVIGFIIAVILLGISKNISIEVPNLWMALFVFPVLSVIGIFIASLLAKKFAVLLQAARFFLVGGLNTFIDLGILNLLIFVGGTAVGIWFSVFKGIAFVVAVLNSYVWNKYWTFNVKTRRQGKEFVQFLLVSIVGFIINVGVASFFVNVVGAPDTISENIWANVSAGIATLTAMLWNFMGYKLIVFKK</sequence>
<name>A0A7C1T7G6_UNCC3</name>
<evidence type="ECO:0000259" key="7">
    <source>
        <dbReference type="Pfam" id="PF04138"/>
    </source>
</evidence>
<evidence type="ECO:0000256" key="3">
    <source>
        <dbReference type="ARBA" id="ARBA00022692"/>
    </source>
</evidence>
<dbReference type="AlphaFoldDB" id="A0A7C1T7G6"/>
<gene>
    <name evidence="8" type="ORF">ENI13_01635</name>
</gene>
<protein>
    <submittedName>
        <fullName evidence="8">GtrA family protein</fullName>
    </submittedName>
</protein>
<feature type="transmembrane region" description="Helical" evidence="6">
    <location>
        <begin position="169"/>
        <end position="188"/>
    </location>
</feature>
<evidence type="ECO:0000256" key="1">
    <source>
        <dbReference type="ARBA" id="ARBA00004141"/>
    </source>
</evidence>
<comment type="caution">
    <text evidence="8">The sequence shown here is derived from an EMBL/GenBank/DDBJ whole genome shotgun (WGS) entry which is preliminary data.</text>
</comment>
<dbReference type="GO" id="GO:0000271">
    <property type="term" value="P:polysaccharide biosynthetic process"/>
    <property type="evidence" value="ECO:0007669"/>
    <property type="project" value="InterPro"/>
</dbReference>
<dbReference type="GO" id="GO:0005886">
    <property type="term" value="C:plasma membrane"/>
    <property type="evidence" value="ECO:0007669"/>
    <property type="project" value="TreeGrafter"/>
</dbReference>
<feature type="domain" description="GtrA/DPMS transmembrane" evidence="7">
    <location>
        <begin position="68"/>
        <end position="195"/>
    </location>
</feature>
<accession>A0A7C1T7G6</accession>
<dbReference type="PANTHER" id="PTHR38459:SF1">
    <property type="entry name" value="PROPHAGE BACTOPRENOL-LINKED GLUCOSE TRANSLOCASE HOMOLOG"/>
    <property type="match status" value="1"/>
</dbReference>
<evidence type="ECO:0000256" key="4">
    <source>
        <dbReference type="ARBA" id="ARBA00022989"/>
    </source>
</evidence>
<dbReference type="Pfam" id="PF04138">
    <property type="entry name" value="GtrA_DPMS_TM"/>
    <property type="match status" value="1"/>
</dbReference>
<keyword evidence="4 6" id="KW-1133">Transmembrane helix</keyword>
<evidence type="ECO:0000313" key="8">
    <source>
        <dbReference type="EMBL" id="HEB13662.1"/>
    </source>
</evidence>
<comment type="similarity">
    <text evidence="2">Belongs to the GtrA family.</text>
</comment>
<proteinExistence type="inferred from homology"/>
<dbReference type="EMBL" id="DRHL01000093">
    <property type="protein sequence ID" value="HEB13662.1"/>
    <property type="molecule type" value="Genomic_DNA"/>
</dbReference>
<evidence type="ECO:0000256" key="5">
    <source>
        <dbReference type="ARBA" id="ARBA00023136"/>
    </source>
</evidence>
<dbReference type="InterPro" id="IPR007267">
    <property type="entry name" value="GtrA_DPMS_TM"/>
</dbReference>
<feature type="transmembrane region" description="Helical" evidence="6">
    <location>
        <begin position="137"/>
        <end position="157"/>
    </location>
</feature>
<feature type="transmembrane region" description="Helical" evidence="6">
    <location>
        <begin position="69"/>
        <end position="90"/>
    </location>
</feature>
<feature type="transmembrane region" description="Helical" evidence="6">
    <location>
        <begin position="96"/>
        <end position="116"/>
    </location>
</feature>
<reference evidence="8" key="1">
    <citation type="journal article" date="2020" name="mSystems">
        <title>Genome- and Community-Level Interaction Insights into Carbon Utilization and Element Cycling Functions of Hydrothermarchaeota in Hydrothermal Sediment.</title>
        <authorList>
            <person name="Zhou Z."/>
            <person name="Liu Y."/>
            <person name="Xu W."/>
            <person name="Pan J."/>
            <person name="Luo Z.H."/>
            <person name="Li M."/>
        </authorList>
    </citation>
    <scope>NUCLEOTIDE SEQUENCE [LARGE SCALE GENOMIC DNA]</scope>
    <source>
        <strain evidence="8">HyVt-369</strain>
    </source>
</reference>
<dbReference type="InterPro" id="IPR051401">
    <property type="entry name" value="GtrA_CellWall_Glycosyl"/>
</dbReference>
<keyword evidence="3 6" id="KW-0812">Transmembrane</keyword>
<dbReference type="Proteomes" id="UP000885695">
    <property type="component" value="Unassembled WGS sequence"/>
</dbReference>
<organism evidence="8">
    <name type="scientific">candidate division CPR3 bacterium</name>
    <dbReference type="NCBI Taxonomy" id="2268181"/>
    <lineage>
        <taxon>Bacteria</taxon>
        <taxon>Bacteria division CPR3</taxon>
    </lineage>
</organism>
<evidence type="ECO:0000256" key="6">
    <source>
        <dbReference type="SAM" id="Phobius"/>
    </source>
</evidence>